<gene>
    <name evidence="1" type="ORF">SAMN04487996_12672</name>
</gene>
<dbReference type="InterPro" id="IPR007460">
    <property type="entry name" value="BrnT_toxin"/>
</dbReference>
<dbReference type="RefSeq" id="WP_090157164.1">
    <property type="nucleotide sequence ID" value="NZ_FNAN01000026.1"/>
</dbReference>
<evidence type="ECO:0000313" key="1">
    <source>
        <dbReference type="EMBL" id="SDG97706.1"/>
    </source>
</evidence>
<dbReference type="AlphaFoldDB" id="A0A1G7YN05"/>
<dbReference type="STRING" id="659014.SAMN04487996_12672"/>
<protein>
    <submittedName>
        <fullName evidence="1">Uncharacterized protein</fullName>
    </submittedName>
</protein>
<dbReference type="EMBL" id="FNAN01000026">
    <property type="protein sequence ID" value="SDG97706.1"/>
    <property type="molecule type" value="Genomic_DNA"/>
</dbReference>
<dbReference type="OrthoDB" id="961001at2"/>
<dbReference type="Proteomes" id="UP000198748">
    <property type="component" value="Unassembled WGS sequence"/>
</dbReference>
<sequence>MRFEWDYHNLRHIIYDHPERGNTAEEVESIFRDPDLIMSVGRRNAVEQRFEAVGRGNSQNVKVVVFSVNNGIIRPISCWSANKQTIRYYYENIQGN</sequence>
<dbReference type="Pfam" id="PF04365">
    <property type="entry name" value="BrnT_toxin"/>
    <property type="match status" value="1"/>
</dbReference>
<dbReference type="Gene3D" id="3.10.450.530">
    <property type="entry name" value="Ribonuclease toxin, BrnT, of type II toxin-antitoxin system"/>
    <property type="match status" value="1"/>
</dbReference>
<name>A0A1G7YN05_9BACT</name>
<accession>A0A1G7YN05</accession>
<dbReference type="InterPro" id="IPR038573">
    <property type="entry name" value="BrnT_sf"/>
</dbReference>
<keyword evidence="2" id="KW-1185">Reference proteome</keyword>
<organism evidence="1 2">
    <name type="scientific">Dyadobacter soli</name>
    <dbReference type="NCBI Taxonomy" id="659014"/>
    <lineage>
        <taxon>Bacteria</taxon>
        <taxon>Pseudomonadati</taxon>
        <taxon>Bacteroidota</taxon>
        <taxon>Cytophagia</taxon>
        <taxon>Cytophagales</taxon>
        <taxon>Spirosomataceae</taxon>
        <taxon>Dyadobacter</taxon>
    </lineage>
</organism>
<proteinExistence type="predicted"/>
<reference evidence="2" key="1">
    <citation type="submission" date="2016-10" db="EMBL/GenBank/DDBJ databases">
        <authorList>
            <person name="Varghese N."/>
            <person name="Submissions S."/>
        </authorList>
    </citation>
    <scope>NUCLEOTIDE SEQUENCE [LARGE SCALE GENOMIC DNA]</scope>
    <source>
        <strain evidence="2">DSM 25329</strain>
    </source>
</reference>
<evidence type="ECO:0000313" key="2">
    <source>
        <dbReference type="Proteomes" id="UP000198748"/>
    </source>
</evidence>